<dbReference type="CDD" id="cd03784">
    <property type="entry name" value="GT1_Gtf-like"/>
    <property type="match status" value="1"/>
</dbReference>
<evidence type="ECO:0000256" key="1">
    <source>
        <dbReference type="ARBA" id="ARBA00009995"/>
    </source>
</evidence>
<keyword evidence="3" id="KW-0808">Transferase</keyword>
<protein>
    <recommendedName>
        <fullName evidence="6">Glycosyltransferase</fullName>
    </recommendedName>
</protein>
<comment type="caution">
    <text evidence="4">The sequence shown here is derived from an EMBL/GenBank/DDBJ whole genome shotgun (WGS) entry which is preliminary data.</text>
</comment>
<evidence type="ECO:0008006" key="6">
    <source>
        <dbReference type="Google" id="ProtNLM"/>
    </source>
</evidence>
<dbReference type="PANTHER" id="PTHR48047">
    <property type="entry name" value="GLYCOSYLTRANSFERASE"/>
    <property type="match status" value="1"/>
</dbReference>
<dbReference type="EMBL" id="JABEZV010000001">
    <property type="protein sequence ID" value="MBA0705050.1"/>
    <property type="molecule type" value="Genomic_DNA"/>
</dbReference>
<evidence type="ECO:0000313" key="4">
    <source>
        <dbReference type="EMBL" id="MBA0705050.1"/>
    </source>
</evidence>
<evidence type="ECO:0000256" key="2">
    <source>
        <dbReference type="ARBA" id="ARBA00022676"/>
    </source>
</evidence>
<gene>
    <name evidence="4" type="ORF">Golax_017269</name>
</gene>
<dbReference type="Pfam" id="PF00201">
    <property type="entry name" value="UDPGT"/>
    <property type="match status" value="1"/>
</dbReference>
<dbReference type="SUPFAM" id="SSF53756">
    <property type="entry name" value="UDP-Glycosyltransferase/glycogen phosphorylase"/>
    <property type="match status" value="1"/>
</dbReference>
<sequence length="396" mass="45138">MAVTMFTTTGNRPFIAKSLFDTSVSIIDFPYPQNVPEIPPGVESTDRLPSMSLFFSFCKATKQMQPMVEEKLQGLVQVQPVSFMVSDGFLWWTLESATKFGFPSLVFTGINQFVSSVTKAVFEDKLLVGVESDDELITVTQFPWIKVTRNDFNILMPNPTNSSQEFVIDQMKKSTSNSFGYIVNSFHELEKVYVDSWNSEATPKVWCVEPLCIAEPEREPQKKPFWIQWLDQKLAQGCSVLYVAFGFQAEVSSEQLQHIAMGLQESKANFLWVLRKKESESLDEGFEERVKERGIVVKQWVDQSRILKHQCVEGFLSHCGWNSALENICYGVPILAWLMIAEQALNARMVVEEIKVGLRVESTCNGMKPLFVKWEGLMKMVKELMEGERGNKRGKE</sequence>
<dbReference type="PANTHER" id="PTHR48047:SF51">
    <property type="entry name" value="GLYCOSYLTRANSFERASE"/>
    <property type="match status" value="1"/>
</dbReference>
<dbReference type="InterPro" id="IPR002213">
    <property type="entry name" value="UDP_glucos_trans"/>
</dbReference>
<dbReference type="GO" id="GO:0035251">
    <property type="term" value="F:UDP-glucosyltransferase activity"/>
    <property type="evidence" value="ECO:0007669"/>
    <property type="project" value="TreeGrafter"/>
</dbReference>
<keyword evidence="5" id="KW-1185">Reference proteome</keyword>
<dbReference type="FunFam" id="3.40.50.2000:FF:000107">
    <property type="entry name" value="Glycosyltransferase"/>
    <property type="match status" value="1"/>
</dbReference>
<name>A0A7J8Z0C9_9ROSI</name>
<evidence type="ECO:0000313" key="5">
    <source>
        <dbReference type="Proteomes" id="UP000593574"/>
    </source>
</evidence>
<reference evidence="4 5" key="1">
    <citation type="journal article" date="2019" name="Genome Biol. Evol.">
        <title>Insights into the evolution of the New World diploid cottons (Gossypium, subgenus Houzingenia) based on genome sequencing.</title>
        <authorList>
            <person name="Grover C.E."/>
            <person name="Arick M.A. 2nd"/>
            <person name="Thrash A."/>
            <person name="Conover J.L."/>
            <person name="Sanders W.S."/>
            <person name="Peterson D.G."/>
            <person name="Frelichowski J.E."/>
            <person name="Scheffler J.A."/>
            <person name="Scheffler B.E."/>
            <person name="Wendel J.F."/>
        </authorList>
    </citation>
    <scope>NUCLEOTIDE SEQUENCE [LARGE SCALE GENOMIC DNA]</scope>
    <source>
        <strain evidence="4">4</strain>
        <tissue evidence="4">Leaf</tissue>
    </source>
</reference>
<evidence type="ECO:0000256" key="3">
    <source>
        <dbReference type="ARBA" id="ARBA00022679"/>
    </source>
</evidence>
<organism evidence="4 5">
    <name type="scientific">Gossypium laxum</name>
    <dbReference type="NCBI Taxonomy" id="34288"/>
    <lineage>
        <taxon>Eukaryota</taxon>
        <taxon>Viridiplantae</taxon>
        <taxon>Streptophyta</taxon>
        <taxon>Embryophyta</taxon>
        <taxon>Tracheophyta</taxon>
        <taxon>Spermatophyta</taxon>
        <taxon>Magnoliopsida</taxon>
        <taxon>eudicotyledons</taxon>
        <taxon>Gunneridae</taxon>
        <taxon>Pentapetalae</taxon>
        <taxon>rosids</taxon>
        <taxon>malvids</taxon>
        <taxon>Malvales</taxon>
        <taxon>Malvaceae</taxon>
        <taxon>Malvoideae</taxon>
        <taxon>Gossypium</taxon>
    </lineage>
</organism>
<comment type="similarity">
    <text evidence="1">Belongs to the UDP-glycosyltransferase family.</text>
</comment>
<dbReference type="Proteomes" id="UP000593574">
    <property type="component" value="Unassembled WGS sequence"/>
</dbReference>
<accession>A0A7J8Z0C9</accession>
<proteinExistence type="inferred from homology"/>
<dbReference type="Gene3D" id="3.40.50.2000">
    <property type="entry name" value="Glycogen Phosphorylase B"/>
    <property type="match status" value="2"/>
</dbReference>
<keyword evidence="2" id="KW-0328">Glycosyltransferase</keyword>
<dbReference type="AlphaFoldDB" id="A0A7J8Z0C9"/>